<keyword evidence="5" id="KW-0472">Membrane</keyword>
<evidence type="ECO:0008006" key="10">
    <source>
        <dbReference type="Google" id="ProtNLM"/>
    </source>
</evidence>
<sequence>MIPQHTTKRILLIMFIIIAFVVNSCLFGYLTAIDSTSNRLPVIDTYDDLMNSDMTICGMKNIEDLKESIACIAPRFYMGHYVNDSELFHVSKTNLVERSFSYWFAEDFPLFAKMQSLLLNMNEGGFVTLLLNQEAFNDHAEFSENYKVTAVEMHTNIKISVSELKETLLDTCVNKKRDNNILLFVGNADHCTTFYKFSFSRNIPIHLFQINAKLDSRREFRESYLSDETQIAKYHKPTSCAVIIISNTKEFKKLMLKIKNSIWWEHEAYFVIVNLDHSNSCQLAHVFLKQVWSFNILSAIYICKHFNGQEEVYTFNPYAGIASKVWTKVGLLDNNTTNPYWSLFKLPFEPKSTLPRRGGLICNHLFFDKTNTLHGTNVKVALIKSNILHYDSTKIGYKRFTSPSFLLIAGILNYINATITVKFSNEFGYINNFGEPEHALKDVIFGTVSIGLNLRYLRNSWKFQVYSFYADSVAIATLKKQTTFIEQLEKLGLTFYLYLLIASLALTAALKYILKQSMSLAALNYMRICLGNPSTTVPQHTPRRILLIWLINVAFVINSYVLSYFTAMESSSNRSPIIDTYDDLIKSDLALMGPRGLKELTGQREIQNRFELVADDRIKDCFNLLLKDNNSSIACVSSRSMMEYFIRESELIHISKYNLVNSGKSYWFAEDFPLFSKIQSLLLRMSEGGFVKLIFAREAFYHRVRFSENYAVKPIEIEKMYYIFTILIGSWALGVLVLCFDVVTHKLKFLARKLCKRYAYGRKSNV</sequence>
<name>A0A232EI31_9HYME</name>
<keyword evidence="2" id="KW-1003">Cell membrane</keyword>
<dbReference type="PANTHER" id="PTHR42643:SF30">
    <property type="entry name" value="IONOTROPIC RECEPTOR 40A-RELATED"/>
    <property type="match status" value="1"/>
</dbReference>
<keyword evidence="4" id="KW-1133">Transmembrane helix</keyword>
<dbReference type="OrthoDB" id="7679028at2759"/>
<proteinExistence type="predicted"/>
<gene>
    <name evidence="8" type="ORF">TSAR_012180</name>
</gene>
<evidence type="ECO:0000313" key="9">
    <source>
        <dbReference type="Proteomes" id="UP000215335"/>
    </source>
</evidence>
<dbReference type="EMBL" id="NNAY01004359">
    <property type="protein sequence ID" value="OXU18005.1"/>
    <property type="molecule type" value="Genomic_DNA"/>
</dbReference>
<comment type="subcellular location">
    <subcellularLocation>
        <location evidence="1">Cell membrane</location>
        <topology evidence="1">Multi-pass membrane protein</topology>
    </subcellularLocation>
</comment>
<evidence type="ECO:0000256" key="6">
    <source>
        <dbReference type="ARBA" id="ARBA00023170"/>
    </source>
</evidence>
<keyword evidence="7" id="KW-0325">Glycoprotein</keyword>
<keyword evidence="6" id="KW-0675">Receptor</keyword>
<dbReference type="Proteomes" id="UP000215335">
    <property type="component" value="Unassembled WGS sequence"/>
</dbReference>
<comment type="caution">
    <text evidence="8">The sequence shown here is derived from an EMBL/GenBank/DDBJ whole genome shotgun (WGS) entry which is preliminary data.</text>
</comment>
<evidence type="ECO:0000256" key="5">
    <source>
        <dbReference type="ARBA" id="ARBA00023136"/>
    </source>
</evidence>
<evidence type="ECO:0000256" key="4">
    <source>
        <dbReference type="ARBA" id="ARBA00022989"/>
    </source>
</evidence>
<dbReference type="InterPro" id="IPR052192">
    <property type="entry name" value="Insect_Ionotropic_Sensory_Rcpt"/>
</dbReference>
<dbReference type="GO" id="GO:0005886">
    <property type="term" value="C:plasma membrane"/>
    <property type="evidence" value="ECO:0007669"/>
    <property type="project" value="UniProtKB-SubCell"/>
</dbReference>
<reference evidence="8 9" key="1">
    <citation type="journal article" date="2017" name="Curr. Biol.">
        <title>The Evolution of Venom by Co-option of Single-Copy Genes.</title>
        <authorList>
            <person name="Martinson E.O."/>
            <person name="Mrinalini"/>
            <person name="Kelkar Y.D."/>
            <person name="Chang C.H."/>
            <person name="Werren J.H."/>
        </authorList>
    </citation>
    <scope>NUCLEOTIDE SEQUENCE [LARGE SCALE GENOMIC DNA]</scope>
    <source>
        <strain evidence="8 9">Alberta</strain>
        <tissue evidence="8">Whole body</tissue>
    </source>
</reference>
<evidence type="ECO:0000256" key="1">
    <source>
        <dbReference type="ARBA" id="ARBA00004651"/>
    </source>
</evidence>
<dbReference type="AlphaFoldDB" id="A0A232EI31"/>
<accession>A0A232EI31</accession>
<evidence type="ECO:0000256" key="2">
    <source>
        <dbReference type="ARBA" id="ARBA00022475"/>
    </source>
</evidence>
<evidence type="ECO:0000256" key="7">
    <source>
        <dbReference type="ARBA" id="ARBA00023180"/>
    </source>
</evidence>
<keyword evidence="9" id="KW-1185">Reference proteome</keyword>
<dbReference type="PANTHER" id="PTHR42643">
    <property type="entry name" value="IONOTROPIC RECEPTOR 20A-RELATED"/>
    <property type="match status" value="1"/>
</dbReference>
<evidence type="ECO:0000313" key="8">
    <source>
        <dbReference type="EMBL" id="OXU18005.1"/>
    </source>
</evidence>
<organism evidence="8 9">
    <name type="scientific">Trichomalopsis sarcophagae</name>
    <dbReference type="NCBI Taxonomy" id="543379"/>
    <lineage>
        <taxon>Eukaryota</taxon>
        <taxon>Metazoa</taxon>
        <taxon>Ecdysozoa</taxon>
        <taxon>Arthropoda</taxon>
        <taxon>Hexapoda</taxon>
        <taxon>Insecta</taxon>
        <taxon>Pterygota</taxon>
        <taxon>Neoptera</taxon>
        <taxon>Endopterygota</taxon>
        <taxon>Hymenoptera</taxon>
        <taxon>Apocrita</taxon>
        <taxon>Proctotrupomorpha</taxon>
        <taxon>Chalcidoidea</taxon>
        <taxon>Pteromalidae</taxon>
        <taxon>Pteromalinae</taxon>
        <taxon>Trichomalopsis</taxon>
    </lineage>
</organism>
<keyword evidence="3" id="KW-0812">Transmembrane</keyword>
<protein>
    <recommendedName>
        <fullName evidence="10">Ionotropic glutamate receptor C-terminal domain-containing protein</fullName>
    </recommendedName>
</protein>
<evidence type="ECO:0000256" key="3">
    <source>
        <dbReference type="ARBA" id="ARBA00022692"/>
    </source>
</evidence>